<sequence length="103" mass="11557">MPRVVSLVTTISLRFDSTVLGQFPGTRAEPVKSLIGSRPPNCDGRCKGCGRPCMAVQVPVTPQQFRIQWSRATNSLEYSRGDDISNYKPMTWKCRCGEIYFNP</sequence>
<accession>A0ACB9MDG1</accession>
<keyword evidence="2" id="KW-1185">Reference proteome</keyword>
<organism evidence="1 2">
    <name type="scientific">Melastoma candidum</name>
    <dbReference type="NCBI Taxonomy" id="119954"/>
    <lineage>
        <taxon>Eukaryota</taxon>
        <taxon>Viridiplantae</taxon>
        <taxon>Streptophyta</taxon>
        <taxon>Embryophyta</taxon>
        <taxon>Tracheophyta</taxon>
        <taxon>Spermatophyta</taxon>
        <taxon>Magnoliopsida</taxon>
        <taxon>eudicotyledons</taxon>
        <taxon>Gunneridae</taxon>
        <taxon>Pentapetalae</taxon>
        <taxon>rosids</taxon>
        <taxon>malvids</taxon>
        <taxon>Myrtales</taxon>
        <taxon>Melastomataceae</taxon>
        <taxon>Melastomatoideae</taxon>
        <taxon>Melastomateae</taxon>
        <taxon>Melastoma</taxon>
    </lineage>
</organism>
<protein>
    <submittedName>
        <fullName evidence="1">Uncharacterized protein</fullName>
    </submittedName>
</protein>
<reference evidence="2" key="1">
    <citation type="journal article" date="2023" name="Front. Plant Sci.">
        <title>Chromosomal-level genome assembly of Melastoma candidum provides insights into trichome evolution.</title>
        <authorList>
            <person name="Zhong Y."/>
            <person name="Wu W."/>
            <person name="Sun C."/>
            <person name="Zou P."/>
            <person name="Liu Y."/>
            <person name="Dai S."/>
            <person name="Zhou R."/>
        </authorList>
    </citation>
    <scope>NUCLEOTIDE SEQUENCE [LARGE SCALE GENOMIC DNA]</scope>
</reference>
<dbReference type="Proteomes" id="UP001057402">
    <property type="component" value="Chromosome 10"/>
</dbReference>
<proteinExistence type="predicted"/>
<name>A0ACB9MDG1_9MYRT</name>
<evidence type="ECO:0000313" key="2">
    <source>
        <dbReference type="Proteomes" id="UP001057402"/>
    </source>
</evidence>
<dbReference type="EMBL" id="CM042889">
    <property type="protein sequence ID" value="KAI4321484.1"/>
    <property type="molecule type" value="Genomic_DNA"/>
</dbReference>
<evidence type="ECO:0000313" key="1">
    <source>
        <dbReference type="EMBL" id="KAI4321484.1"/>
    </source>
</evidence>
<gene>
    <name evidence="1" type="ORF">MLD38_034856</name>
</gene>
<comment type="caution">
    <text evidence="1">The sequence shown here is derived from an EMBL/GenBank/DDBJ whole genome shotgun (WGS) entry which is preliminary data.</text>
</comment>